<evidence type="ECO:0000313" key="2">
    <source>
        <dbReference type="Proteomes" id="UP000298327"/>
    </source>
</evidence>
<gene>
    <name evidence="1" type="ORF">EVG20_g3651</name>
</gene>
<proteinExistence type="predicted"/>
<organism evidence="1 2">
    <name type="scientific">Dentipellis fragilis</name>
    <dbReference type="NCBI Taxonomy" id="205917"/>
    <lineage>
        <taxon>Eukaryota</taxon>
        <taxon>Fungi</taxon>
        <taxon>Dikarya</taxon>
        <taxon>Basidiomycota</taxon>
        <taxon>Agaricomycotina</taxon>
        <taxon>Agaricomycetes</taxon>
        <taxon>Russulales</taxon>
        <taxon>Hericiaceae</taxon>
        <taxon>Dentipellis</taxon>
    </lineage>
</organism>
<sequence>MIPSPTSRMKPPELKYGWRIGEKKLRALIESHFADAIQYSMFPELDDDGNEPEMPPEEFIRMYPDTNATIFSQALVDSILKHLDIPITKTSRLTVSVDYLCDSQAPRYWSDGGFHLDWEGYGRTSLLQDQSACLTQ</sequence>
<reference evidence="1 2" key="1">
    <citation type="submission" date="2019-02" db="EMBL/GenBank/DDBJ databases">
        <title>Genome sequencing of the rare red list fungi Dentipellis fragilis.</title>
        <authorList>
            <person name="Buettner E."/>
            <person name="Kellner H."/>
        </authorList>
    </citation>
    <scope>NUCLEOTIDE SEQUENCE [LARGE SCALE GENOMIC DNA]</scope>
    <source>
        <strain evidence="1 2">DSM 105465</strain>
    </source>
</reference>
<keyword evidence="2" id="KW-1185">Reference proteome</keyword>
<protein>
    <submittedName>
        <fullName evidence="1">Uncharacterized protein</fullName>
    </submittedName>
</protein>
<dbReference type="EMBL" id="SEOQ01000169">
    <property type="protein sequence ID" value="TFY68198.1"/>
    <property type="molecule type" value="Genomic_DNA"/>
</dbReference>
<dbReference type="Proteomes" id="UP000298327">
    <property type="component" value="Unassembled WGS sequence"/>
</dbReference>
<comment type="caution">
    <text evidence="1">The sequence shown here is derived from an EMBL/GenBank/DDBJ whole genome shotgun (WGS) entry which is preliminary data.</text>
</comment>
<evidence type="ECO:0000313" key="1">
    <source>
        <dbReference type="EMBL" id="TFY68198.1"/>
    </source>
</evidence>
<name>A0A4Y9Z2R4_9AGAM</name>
<accession>A0A4Y9Z2R4</accession>
<dbReference type="AlphaFoldDB" id="A0A4Y9Z2R4"/>
<dbReference type="OrthoDB" id="2749434at2759"/>